<keyword evidence="2" id="KW-0813">Transport</keyword>
<evidence type="ECO:0000256" key="4">
    <source>
        <dbReference type="ARBA" id="ARBA00022692"/>
    </source>
</evidence>
<dbReference type="Proteomes" id="UP000824151">
    <property type="component" value="Unassembled WGS sequence"/>
</dbReference>
<keyword evidence="6 7" id="KW-0472">Membrane</keyword>
<reference evidence="8" key="2">
    <citation type="submission" date="2021-04" db="EMBL/GenBank/DDBJ databases">
        <authorList>
            <person name="Gilroy R."/>
        </authorList>
    </citation>
    <scope>NUCLEOTIDE SEQUENCE</scope>
    <source>
        <strain evidence="8">ChiHejej3B27-3195</strain>
    </source>
</reference>
<protein>
    <submittedName>
        <fullName evidence="8">BCCT family transporter</fullName>
    </submittedName>
</protein>
<keyword evidence="4 7" id="KW-0812">Transmembrane</keyword>
<evidence type="ECO:0000313" key="9">
    <source>
        <dbReference type="Proteomes" id="UP000824151"/>
    </source>
</evidence>
<keyword evidence="3" id="KW-1003">Cell membrane</keyword>
<evidence type="ECO:0000256" key="5">
    <source>
        <dbReference type="ARBA" id="ARBA00022989"/>
    </source>
</evidence>
<evidence type="ECO:0000256" key="7">
    <source>
        <dbReference type="SAM" id="Phobius"/>
    </source>
</evidence>
<feature type="non-terminal residue" evidence="8">
    <location>
        <position position="1"/>
    </location>
</feature>
<dbReference type="Pfam" id="PF02028">
    <property type="entry name" value="BCCT"/>
    <property type="match status" value="1"/>
</dbReference>
<organism evidence="8 9">
    <name type="scientific">Candidatus Nesterenkonia stercoripullorum</name>
    <dbReference type="NCBI Taxonomy" id="2838701"/>
    <lineage>
        <taxon>Bacteria</taxon>
        <taxon>Bacillati</taxon>
        <taxon>Actinomycetota</taxon>
        <taxon>Actinomycetes</taxon>
        <taxon>Micrococcales</taxon>
        <taxon>Micrococcaceae</taxon>
        <taxon>Nesterenkonia</taxon>
    </lineage>
</organism>
<evidence type="ECO:0000256" key="1">
    <source>
        <dbReference type="ARBA" id="ARBA00004651"/>
    </source>
</evidence>
<name>A0A9D1US60_9MICC</name>
<dbReference type="AlphaFoldDB" id="A0A9D1US60"/>
<evidence type="ECO:0000256" key="3">
    <source>
        <dbReference type="ARBA" id="ARBA00022475"/>
    </source>
</evidence>
<dbReference type="InterPro" id="IPR000060">
    <property type="entry name" value="BCCT_transptr"/>
</dbReference>
<comment type="subcellular location">
    <subcellularLocation>
        <location evidence="1">Cell membrane</location>
        <topology evidence="1">Multi-pass membrane protein</topology>
    </subcellularLocation>
</comment>
<gene>
    <name evidence="8" type="ORF">H9871_01525</name>
</gene>
<reference evidence="8" key="1">
    <citation type="journal article" date="2021" name="PeerJ">
        <title>Extensive microbial diversity within the chicken gut microbiome revealed by metagenomics and culture.</title>
        <authorList>
            <person name="Gilroy R."/>
            <person name="Ravi A."/>
            <person name="Getino M."/>
            <person name="Pursley I."/>
            <person name="Horton D.L."/>
            <person name="Alikhan N.F."/>
            <person name="Baker D."/>
            <person name="Gharbi K."/>
            <person name="Hall N."/>
            <person name="Watson M."/>
            <person name="Adriaenssens E.M."/>
            <person name="Foster-Nyarko E."/>
            <person name="Jarju S."/>
            <person name="Secka A."/>
            <person name="Antonio M."/>
            <person name="Oren A."/>
            <person name="Chaudhuri R.R."/>
            <person name="La Ragione R."/>
            <person name="Hildebrand F."/>
            <person name="Pallen M.J."/>
        </authorList>
    </citation>
    <scope>NUCLEOTIDE SEQUENCE</scope>
    <source>
        <strain evidence="8">ChiHejej3B27-3195</strain>
    </source>
</reference>
<dbReference type="GO" id="GO:0022857">
    <property type="term" value="F:transmembrane transporter activity"/>
    <property type="evidence" value="ECO:0007669"/>
    <property type="project" value="InterPro"/>
</dbReference>
<dbReference type="GO" id="GO:0005886">
    <property type="term" value="C:plasma membrane"/>
    <property type="evidence" value="ECO:0007669"/>
    <property type="project" value="UniProtKB-SubCell"/>
</dbReference>
<sequence length="68" mass="7300">TGVCAIVLLILGGLQALQQAAILSAVPFTVIVALLGISLVKEVSKDTRFEGTHTVTRDELRNALRLRE</sequence>
<evidence type="ECO:0000256" key="2">
    <source>
        <dbReference type="ARBA" id="ARBA00022448"/>
    </source>
</evidence>
<proteinExistence type="predicted"/>
<evidence type="ECO:0000313" key="8">
    <source>
        <dbReference type="EMBL" id="HIW98801.1"/>
    </source>
</evidence>
<accession>A0A9D1US60</accession>
<feature type="transmembrane region" description="Helical" evidence="7">
    <location>
        <begin position="20"/>
        <end position="40"/>
    </location>
</feature>
<comment type="caution">
    <text evidence="8">The sequence shown here is derived from an EMBL/GenBank/DDBJ whole genome shotgun (WGS) entry which is preliminary data.</text>
</comment>
<evidence type="ECO:0000256" key="6">
    <source>
        <dbReference type="ARBA" id="ARBA00023136"/>
    </source>
</evidence>
<keyword evidence="5 7" id="KW-1133">Transmembrane helix</keyword>
<dbReference type="EMBL" id="DXGD01000058">
    <property type="protein sequence ID" value="HIW98801.1"/>
    <property type="molecule type" value="Genomic_DNA"/>
</dbReference>